<dbReference type="Pfam" id="PF07637">
    <property type="entry name" value="PSD5"/>
    <property type="match status" value="1"/>
</dbReference>
<dbReference type="InterPro" id="IPR013042">
    <property type="entry name" value="DUF1592"/>
</dbReference>
<evidence type="ECO:0000259" key="4">
    <source>
        <dbReference type="Pfam" id="PF07627"/>
    </source>
</evidence>
<dbReference type="Proteomes" id="UP000219329">
    <property type="component" value="Unassembled WGS sequence"/>
</dbReference>
<keyword evidence="1" id="KW-0732">Signal</keyword>
<dbReference type="InterPro" id="IPR011478">
    <property type="entry name" value="DUF1585"/>
</dbReference>
<dbReference type="Pfam" id="PF07626">
    <property type="entry name" value="PSD3"/>
    <property type="match status" value="1"/>
</dbReference>
<dbReference type="Pfam" id="PF07631">
    <property type="entry name" value="PSD4"/>
    <property type="match status" value="1"/>
</dbReference>
<protein>
    <recommendedName>
        <fullName evidence="9">Cytochrome c domain-containing protein</fullName>
    </recommendedName>
</protein>
<name>A0A2A5WBC5_9GAMM</name>
<evidence type="ECO:0000259" key="5">
    <source>
        <dbReference type="Pfam" id="PF07631"/>
    </source>
</evidence>
<evidence type="ECO:0008006" key="9">
    <source>
        <dbReference type="Google" id="ProtNLM"/>
    </source>
</evidence>
<accession>A0A2A5WBC5</accession>
<evidence type="ECO:0000313" key="7">
    <source>
        <dbReference type="EMBL" id="PDH33456.1"/>
    </source>
</evidence>
<feature type="domain" description="DUF1588" evidence="4">
    <location>
        <begin position="627"/>
        <end position="725"/>
    </location>
</feature>
<dbReference type="Pfam" id="PF07627">
    <property type="entry name" value="PSCyt3"/>
    <property type="match status" value="1"/>
</dbReference>
<proteinExistence type="predicted"/>
<feature type="domain" description="DUF1592" evidence="5">
    <location>
        <begin position="479"/>
        <end position="606"/>
    </location>
</feature>
<gene>
    <name evidence="7" type="ORF">CNF02_08390</name>
</gene>
<feature type="domain" description="DUF1587" evidence="3">
    <location>
        <begin position="132"/>
        <end position="195"/>
    </location>
</feature>
<dbReference type="Pfam" id="PF07624">
    <property type="entry name" value="PSD2"/>
    <property type="match status" value="1"/>
</dbReference>
<feature type="chain" id="PRO_5013037597" description="Cytochrome c domain-containing protein" evidence="1">
    <location>
        <begin position="34"/>
        <end position="820"/>
    </location>
</feature>
<feature type="domain" description="DUF1585" evidence="2">
    <location>
        <begin position="740"/>
        <end position="813"/>
    </location>
</feature>
<dbReference type="InterPro" id="IPR013043">
    <property type="entry name" value="DUF1595"/>
</dbReference>
<dbReference type="EMBL" id="NTJZ01000008">
    <property type="protein sequence ID" value="PDH33456.1"/>
    <property type="molecule type" value="Genomic_DNA"/>
</dbReference>
<evidence type="ECO:0000256" key="1">
    <source>
        <dbReference type="SAM" id="SignalP"/>
    </source>
</evidence>
<feature type="signal peptide" evidence="1">
    <location>
        <begin position="1"/>
        <end position="33"/>
    </location>
</feature>
<organism evidence="7 8">
    <name type="scientific">OM182 bacterium MED-G28</name>
    <dbReference type="NCBI Taxonomy" id="1986256"/>
    <lineage>
        <taxon>Bacteria</taxon>
        <taxon>Pseudomonadati</taxon>
        <taxon>Pseudomonadota</taxon>
        <taxon>Gammaproteobacteria</taxon>
        <taxon>OMG group</taxon>
        <taxon>OM182 clade</taxon>
    </lineage>
</organism>
<comment type="caution">
    <text evidence="7">The sequence shown here is derived from an EMBL/GenBank/DDBJ whole genome shotgun (WGS) entry which is preliminary data.</text>
</comment>
<dbReference type="InterPro" id="IPR013039">
    <property type="entry name" value="DUF1588"/>
</dbReference>
<evidence type="ECO:0000259" key="3">
    <source>
        <dbReference type="Pfam" id="PF07626"/>
    </source>
</evidence>
<sequence>MSPRILGFPWPRTALIQLLAVVSPLLLSSTTGAQSAGELLNTTINQYCLACHNDSLSTADVSFQNLDLSEVSNHGALQEKVLSQLRNRRMPPMEMPKPSEAVYNELVSWLESEIDELAATAPNPGRTDTFHRINRAEYANSVRDLLNINVDVEELLPADDIDAYGFDNMADVLTVSPALMERYLSAARKTARLAIGEEPLGPVSQIYEVPILLNQNDRMSDDLPFGSRGGVAMDHYFPVAGQYDLSLRLHRNYVNYIRGMGSQHEIEVRLDGKLIQSFAIGGQEPDVLQAPASYGGNQFGDREWEEYMLFADSNLRLRFEAEPGPHIVGLSFVRRFTEPEGVLQPPQSVFAAAINEMRDGDAAIEQAQITGPFDAAGPGDTPSRRAIFVCTPASNDLSSEEVCATEILSGLANRAYRRPLQQTDIDTLMDFYRIGRGDGQSGFDAGIQLAVERILISPDFLFRVEQDPLNVAPATDYELSDLELASRLSFFLWSSIPDEELLSIAERGELQNPDILEAQTQRMLGDPRSSALVKNFASQWLYLRNLRSLVPDAVEFPEFDENLRNAFRQESELYFESLLRDDRSVLDLLGAGYTYVNERLAKHYGIEGVYGSHFRRVDLEGELAQQRGGILGQGSLLTATSYANRTSPVLRGKWVLTNILGTPPPPPPADVPDLPENGADGQPATIRDRMIQHREDPNCAVCHLPMDPLGLALENFDAVGRWRDTGEANLAIDASGQLPNGTAFYGLNGLRNILLDRSDEFAGTVTEKLFAYAIGRPPEYFDKPTVRMITRSAALDNYSWSSIIMGIVKSAPFRTRRSES</sequence>
<evidence type="ECO:0000259" key="6">
    <source>
        <dbReference type="Pfam" id="PF07637"/>
    </source>
</evidence>
<reference evidence="7 8" key="1">
    <citation type="submission" date="2017-08" db="EMBL/GenBank/DDBJ databases">
        <title>Fine stratification of microbial communities through a metagenomic profile of the photic zone.</title>
        <authorList>
            <person name="Haro-Moreno J.M."/>
            <person name="Lopez-Perez M."/>
            <person name="De La Torre J."/>
            <person name="Picazo A."/>
            <person name="Camacho A."/>
            <person name="Rodriguez-Valera F."/>
        </authorList>
    </citation>
    <scope>NUCLEOTIDE SEQUENCE [LARGE SCALE GENOMIC DNA]</scope>
    <source>
        <strain evidence="7">MED-G28</strain>
    </source>
</reference>
<feature type="domain" description="DUF1595" evidence="6">
    <location>
        <begin position="403"/>
        <end position="465"/>
    </location>
</feature>
<evidence type="ECO:0000259" key="2">
    <source>
        <dbReference type="Pfam" id="PF07624"/>
    </source>
</evidence>
<evidence type="ECO:0000313" key="8">
    <source>
        <dbReference type="Proteomes" id="UP000219329"/>
    </source>
</evidence>
<dbReference type="AlphaFoldDB" id="A0A2A5WBC5"/>
<dbReference type="InterPro" id="IPR013036">
    <property type="entry name" value="DUF1587"/>
</dbReference>